<dbReference type="AlphaFoldDB" id="A0A543NHX9"/>
<evidence type="ECO:0000256" key="5">
    <source>
        <dbReference type="SAM" id="MobiDB-lite"/>
    </source>
</evidence>
<keyword evidence="3 6" id="KW-1133">Transmembrane helix</keyword>
<evidence type="ECO:0000256" key="4">
    <source>
        <dbReference type="ARBA" id="ARBA00023136"/>
    </source>
</evidence>
<accession>A0A543NHX9</accession>
<evidence type="ECO:0000256" key="6">
    <source>
        <dbReference type="SAM" id="Phobius"/>
    </source>
</evidence>
<dbReference type="EMBL" id="VFQC01000001">
    <property type="protein sequence ID" value="TQN31457.1"/>
    <property type="molecule type" value="Genomic_DNA"/>
</dbReference>
<feature type="transmembrane region" description="Helical" evidence="6">
    <location>
        <begin position="104"/>
        <end position="125"/>
    </location>
</feature>
<sequence length="183" mass="19382">METGNQELSSPPDQGSSSAPQAGSGAMARYWEVAQPWVSLLSRLGLAGVLMFSAYTKLPPPLSVQSVEAYQLFPDGVNTFLGYTLPLFEFALAALLLVGLATRYVAAVTGLLMVVFIAGIVSAWARGLTIDCGCFGSGGQVAADETAYGWDIARDIGFMALAGIIMVWPRSPLAVDRLVGLYR</sequence>
<dbReference type="OrthoDB" id="5422529at2"/>
<feature type="transmembrane region" description="Helical" evidence="6">
    <location>
        <begin position="37"/>
        <end position="56"/>
    </location>
</feature>
<dbReference type="GO" id="GO:0016020">
    <property type="term" value="C:membrane"/>
    <property type="evidence" value="ECO:0007669"/>
    <property type="project" value="UniProtKB-SubCell"/>
</dbReference>
<feature type="transmembrane region" description="Helical" evidence="6">
    <location>
        <begin position="76"/>
        <end position="97"/>
    </location>
</feature>
<comment type="subcellular location">
    <subcellularLocation>
        <location evidence="1">Membrane</location>
        <topology evidence="1">Multi-pass membrane protein</topology>
    </subcellularLocation>
</comment>
<name>A0A543NHX9_9ACTN</name>
<comment type="caution">
    <text evidence="8">The sequence shown here is derived from an EMBL/GenBank/DDBJ whole genome shotgun (WGS) entry which is preliminary data.</text>
</comment>
<gene>
    <name evidence="8" type="ORF">FHX37_1361</name>
</gene>
<feature type="domain" description="Methylamine utilisation protein MauE" evidence="7">
    <location>
        <begin position="36"/>
        <end position="166"/>
    </location>
</feature>
<dbReference type="InterPro" id="IPR009908">
    <property type="entry name" value="Methylamine_util_MauE"/>
</dbReference>
<dbReference type="GO" id="GO:0030416">
    <property type="term" value="P:methylamine metabolic process"/>
    <property type="evidence" value="ECO:0007669"/>
    <property type="project" value="InterPro"/>
</dbReference>
<evidence type="ECO:0000256" key="2">
    <source>
        <dbReference type="ARBA" id="ARBA00022692"/>
    </source>
</evidence>
<dbReference type="RefSeq" id="WP_141922815.1">
    <property type="nucleotide sequence ID" value="NZ_VFQC01000001.1"/>
</dbReference>
<feature type="region of interest" description="Disordered" evidence="5">
    <location>
        <begin position="1"/>
        <end position="23"/>
    </location>
</feature>
<dbReference type="UniPathway" id="UPA00895"/>
<feature type="compositionally biased region" description="Polar residues" evidence="5">
    <location>
        <begin position="1"/>
        <end position="14"/>
    </location>
</feature>
<organism evidence="8 9">
    <name type="scientific">Haloactinospora alba</name>
    <dbReference type="NCBI Taxonomy" id="405555"/>
    <lineage>
        <taxon>Bacteria</taxon>
        <taxon>Bacillati</taxon>
        <taxon>Actinomycetota</taxon>
        <taxon>Actinomycetes</taxon>
        <taxon>Streptosporangiales</taxon>
        <taxon>Nocardiopsidaceae</taxon>
        <taxon>Haloactinospora</taxon>
    </lineage>
</organism>
<evidence type="ECO:0000313" key="8">
    <source>
        <dbReference type="EMBL" id="TQN31457.1"/>
    </source>
</evidence>
<evidence type="ECO:0000259" key="7">
    <source>
        <dbReference type="Pfam" id="PF07291"/>
    </source>
</evidence>
<evidence type="ECO:0000256" key="1">
    <source>
        <dbReference type="ARBA" id="ARBA00004141"/>
    </source>
</evidence>
<dbReference type="Proteomes" id="UP000317422">
    <property type="component" value="Unassembled WGS sequence"/>
</dbReference>
<keyword evidence="9" id="KW-1185">Reference proteome</keyword>
<reference evidence="8 9" key="1">
    <citation type="submission" date="2019-06" db="EMBL/GenBank/DDBJ databases">
        <title>Sequencing the genomes of 1000 actinobacteria strains.</title>
        <authorList>
            <person name="Klenk H.-P."/>
        </authorList>
    </citation>
    <scope>NUCLEOTIDE SEQUENCE [LARGE SCALE GENOMIC DNA]</scope>
    <source>
        <strain evidence="8 9">DSM 45015</strain>
    </source>
</reference>
<keyword evidence="2 6" id="KW-0812">Transmembrane</keyword>
<protein>
    <submittedName>
        <fullName evidence="8">Methylamine utilization protein MauE</fullName>
    </submittedName>
</protein>
<keyword evidence="4 6" id="KW-0472">Membrane</keyword>
<proteinExistence type="predicted"/>
<evidence type="ECO:0000313" key="9">
    <source>
        <dbReference type="Proteomes" id="UP000317422"/>
    </source>
</evidence>
<dbReference type="Pfam" id="PF07291">
    <property type="entry name" value="MauE"/>
    <property type="match status" value="1"/>
</dbReference>
<evidence type="ECO:0000256" key="3">
    <source>
        <dbReference type="ARBA" id="ARBA00022989"/>
    </source>
</evidence>